<feature type="transmembrane region" description="Helical" evidence="1">
    <location>
        <begin position="175"/>
        <end position="196"/>
    </location>
</feature>
<proteinExistence type="predicted"/>
<dbReference type="EMBL" id="PNQX01000007">
    <property type="protein sequence ID" value="PMQ18529.1"/>
    <property type="molecule type" value="Genomic_DNA"/>
</dbReference>
<dbReference type="Proteomes" id="UP000235739">
    <property type="component" value="Unassembled WGS sequence"/>
</dbReference>
<keyword evidence="1" id="KW-0472">Membrane</keyword>
<comment type="caution">
    <text evidence="2">The sequence shown here is derived from an EMBL/GenBank/DDBJ whole genome shotgun (WGS) entry which is preliminary data.</text>
</comment>
<evidence type="ECO:0000313" key="3">
    <source>
        <dbReference type="Proteomes" id="UP000235739"/>
    </source>
</evidence>
<accession>A0A2N7RXB1</accession>
<name>A0A2N7RXB1_9MICC</name>
<gene>
    <name evidence="2" type="ORF">CIK84_18920</name>
</gene>
<evidence type="ECO:0000256" key="1">
    <source>
        <dbReference type="SAM" id="Phobius"/>
    </source>
</evidence>
<keyword evidence="1" id="KW-0812">Transmembrane</keyword>
<evidence type="ECO:0000313" key="2">
    <source>
        <dbReference type="EMBL" id="PMQ18529.1"/>
    </source>
</evidence>
<organism evidence="2 3">
    <name type="scientific">Glutamicibacter arilaitensis</name>
    <dbReference type="NCBI Taxonomy" id="256701"/>
    <lineage>
        <taxon>Bacteria</taxon>
        <taxon>Bacillati</taxon>
        <taxon>Actinomycetota</taxon>
        <taxon>Actinomycetes</taxon>
        <taxon>Micrococcales</taxon>
        <taxon>Micrococcaceae</taxon>
        <taxon>Glutamicibacter</taxon>
    </lineage>
</organism>
<protein>
    <submittedName>
        <fullName evidence="2">Uncharacterized protein</fullName>
    </submittedName>
</protein>
<dbReference type="AlphaFoldDB" id="A0A2N7RXB1"/>
<sequence length="301" mass="33941">MTESTEISHRPIDAKSIEVALAIKSRLGKRDHAPVRVAFIGANDSVREENDAPPMAKILRGGRGGEVRLKLELSFLWFAVSPPHDLTYPARVWAELIGLEDPEHRGTRRVRQAITALANMDMIQVSSRPGQPNRIVLLDEGGMNHPYYLPGIAYNKVRGSKDQWRHRYIQIPDTLWTNGWIAGLSGAALAMLLILFSELGQRNHEKTDLWFSPARAKKIYGLSDDTRSKGLRELRAAGLVTARRKAASRDVLDFKRVRNTYRLQLERLNDKAEIPVVIDPEDPLTPSRMTLKDILADLTDE</sequence>
<reference evidence="2 3" key="1">
    <citation type="journal article" date="2017" name="Elife">
        <title>Extensive horizontal gene transfer in cheese-associated bacteria.</title>
        <authorList>
            <person name="Bonham K.S."/>
            <person name="Wolfe B.E."/>
            <person name="Dutton R.J."/>
        </authorList>
    </citation>
    <scope>NUCLEOTIDE SEQUENCE [LARGE SCALE GENOMIC DNA]</scope>
    <source>
        <strain evidence="2 3">JB182</strain>
    </source>
</reference>
<keyword evidence="1" id="KW-1133">Transmembrane helix</keyword>